<keyword evidence="1" id="KW-0812">Transmembrane</keyword>
<protein>
    <submittedName>
        <fullName evidence="2">Uncharacterized protein</fullName>
    </submittedName>
</protein>
<keyword evidence="1" id="KW-1133">Transmembrane helix</keyword>
<dbReference type="PANTHER" id="PTHR34730">
    <property type="entry name" value="UNNAMED PRODUCT"/>
    <property type="match status" value="1"/>
</dbReference>
<dbReference type="EMBL" id="CAXAMN010023028">
    <property type="protein sequence ID" value="CAK9074582.1"/>
    <property type="molecule type" value="Genomic_DNA"/>
</dbReference>
<feature type="transmembrane region" description="Helical" evidence="1">
    <location>
        <begin position="624"/>
        <end position="647"/>
    </location>
</feature>
<feature type="transmembrane region" description="Helical" evidence="1">
    <location>
        <begin position="494"/>
        <end position="513"/>
    </location>
</feature>
<feature type="transmembrane region" description="Helical" evidence="1">
    <location>
        <begin position="344"/>
        <end position="365"/>
    </location>
</feature>
<feature type="transmembrane region" description="Helical" evidence="1">
    <location>
        <begin position="377"/>
        <end position="399"/>
    </location>
</feature>
<feature type="transmembrane region" description="Helical" evidence="1">
    <location>
        <begin position="659"/>
        <end position="683"/>
    </location>
</feature>
<evidence type="ECO:0000256" key="1">
    <source>
        <dbReference type="SAM" id="Phobius"/>
    </source>
</evidence>
<accession>A0ABP0P878</accession>
<sequence length="748" mass="82615">MQRSLTSARTWNVSEPPALQANWVDWTQHTLTKGIVQFQEQFLEPTGVYNWLIAQRCLVGAATTCFTAPICVLGNSTKNCAAPNGSFGLVLPEMRWNMSDFLITPLMLQNASIAANLSASRFHLQPTLNITYMPKGLEQFLGGTLQGAFAEAVAVNLTFSAVRMAANMTLGVDQAGFSQVPSFQYLESECLGSHTEALSLTRFRTWFQLEQIALSSDARSLLASLLTLSGQLLAPAGGLQNFSAVLLEGFFQNQFAPAVNQSMGHWLTKYQHQTCPLPKGQGVYDPTGRILIRPTFGRVCCWVALGTAVLALLLGAIKRGPRSYSHWFSGALCQCETVPRSLAVMLPVLILACLCFLLGSNYLLMAQTFVNLEQAPFFVWNAYQVMVYSLFYSIDALYYEAHLQAMSWVLLCFSAILPYVKLVMMLICWLTPRRLLPLRLRSWIVVIMDDIGKFSLVDVFTVQFLSGVFHIEVSGVNGSETAPLRMVLRTNEELGFAAFVFATVVSLIIGHLCRHYHQTSAKHFLNAACNLGDVELQEQVSSLGMPLSGVEASSSRRSRWQLLIGPGLVLTLALCIVGETRAFSVKLHTVFGPLGSSQFSLFQFACMLPSFAEHPRSFPALFNQVTFILFALGVNYLQLILLLLLWYGRVPQWRVTRHINIPAVAHCLGAWAAMDVALISMIITMLELKQSDFVHLDDGQKEQLSRLSGIDVRGGDQGLSVDVVLGSGTYLLFARWRSSCTLGSPAPR</sequence>
<gene>
    <name evidence="2" type="ORF">CCMP2556_LOCUS35384</name>
    <name evidence="3" type="ORF">CCMP2556_LOCUS36734</name>
</gene>
<dbReference type="EMBL" id="CAXAMN010022695">
    <property type="protein sequence ID" value="CAK9071956.1"/>
    <property type="molecule type" value="Genomic_DNA"/>
</dbReference>
<evidence type="ECO:0000313" key="4">
    <source>
        <dbReference type="Proteomes" id="UP001642484"/>
    </source>
</evidence>
<feature type="transmembrane region" description="Helical" evidence="1">
    <location>
        <begin position="451"/>
        <end position="471"/>
    </location>
</feature>
<evidence type="ECO:0000313" key="2">
    <source>
        <dbReference type="EMBL" id="CAK9071956.1"/>
    </source>
</evidence>
<proteinExistence type="predicted"/>
<dbReference type="PANTHER" id="PTHR34730:SF1">
    <property type="entry name" value="PARAQUAT-INDUCIBLE PROTEIN A"/>
    <property type="match status" value="1"/>
</dbReference>
<organism evidence="2 4">
    <name type="scientific">Durusdinium trenchii</name>
    <dbReference type="NCBI Taxonomy" id="1381693"/>
    <lineage>
        <taxon>Eukaryota</taxon>
        <taxon>Sar</taxon>
        <taxon>Alveolata</taxon>
        <taxon>Dinophyceae</taxon>
        <taxon>Suessiales</taxon>
        <taxon>Symbiodiniaceae</taxon>
        <taxon>Durusdinium</taxon>
    </lineage>
</organism>
<comment type="caution">
    <text evidence="2">The sequence shown here is derived from an EMBL/GenBank/DDBJ whole genome shotgun (WGS) entry which is preliminary data.</text>
</comment>
<feature type="transmembrane region" description="Helical" evidence="1">
    <location>
        <begin position="299"/>
        <end position="317"/>
    </location>
</feature>
<evidence type="ECO:0000313" key="3">
    <source>
        <dbReference type="EMBL" id="CAK9074582.1"/>
    </source>
</evidence>
<name>A0ABP0P878_9DINO</name>
<keyword evidence="1" id="KW-0472">Membrane</keyword>
<reference evidence="2 4" key="1">
    <citation type="submission" date="2024-02" db="EMBL/GenBank/DDBJ databases">
        <authorList>
            <person name="Chen Y."/>
            <person name="Shah S."/>
            <person name="Dougan E. K."/>
            <person name="Thang M."/>
            <person name="Chan C."/>
        </authorList>
    </citation>
    <scope>NUCLEOTIDE SEQUENCE [LARGE SCALE GENOMIC DNA]</scope>
</reference>
<dbReference type="Proteomes" id="UP001642484">
    <property type="component" value="Unassembled WGS sequence"/>
</dbReference>
<feature type="transmembrane region" description="Helical" evidence="1">
    <location>
        <begin position="405"/>
        <end position="430"/>
    </location>
</feature>
<feature type="transmembrane region" description="Helical" evidence="1">
    <location>
        <begin position="562"/>
        <end position="584"/>
    </location>
</feature>
<keyword evidence="4" id="KW-1185">Reference proteome</keyword>